<feature type="region of interest" description="Disordered" evidence="1">
    <location>
        <begin position="193"/>
        <end position="214"/>
    </location>
</feature>
<gene>
    <name evidence="2" type="ORF">WG66_4326</name>
</gene>
<evidence type="ECO:0000313" key="3">
    <source>
        <dbReference type="Proteomes" id="UP000054988"/>
    </source>
</evidence>
<dbReference type="EMBL" id="LATX01001245">
    <property type="protein sequence ID" value="KTB43155.1"/>
    <property type="molecule type" value="Genomic_DNA"/>
</dbReference>
<name>A0A0W0G3I7_MONRR</name>
<dbReference type="eggNOG" id="ENOG502R0UV">
    <property type="taxonomic scope" value="Eukaryota"/>
</dbReference>
<evidence type="ECO:0000313" key="2">
    <source>
        <dbReference type="EMBL" id="KTB43155.1"/>
    </source>
</evidence>
<feature type="compositionally biased region" description="Polar residues" evidence="1">
    <location>
        <begin position="146"/>
        <end position="166"/>
    </location>
</feature>
<dbReference type="AlphaFoldDB" id="A0A0W0G3I7"/>
<organism evidence="2 3">
    <name type="scientific">Moniliophthora roreri</name>
    <name type="common">Frosty pod rot fungus</name>
    <name type="synonym">Monilia roreri</name>
    <dbReference type="NCBI Taxonomy" id="221103"/>
    <lineage>
        <taxon>Eukaryota</taxon>
        <taxon>Fungi</taxon>
        <taxon>Dikarya</taxon>
        <taxon>Basidiomycota</taxon>
        <taxon>Agaricomycotina</taxon>
        <taxon>Agaricomycetes</taxon>
        <taxon>Agaricomycetidae</taxon>
        <taxon>Agaricales</taxon>
        <taxon>Marasmiineae</taxon>
        <taxon>Marasmiaceae</taxon>
        <taxon>Moniliophthora</taxon>
    </lineage>
</organism>
<accession>A0A0W0G3I7</accession>
<protein>
    <submittedName>
        <fullName evidence="2">Uncharacterized protein</fullName>
    </submittedName>
</protein>
<reference evidence="2 3" key="1">
    <citation type="submission" date="2015-12" db="EMBL/GenBank/DDBJ databases">
        <title>Draft genome sequence of Moniliophthora roreri, the causal agent of frosty pod rot of cacao.</title>
        <authorList>
            <person name="Aime M.C."/>
            <person name="Diaz-Valderrama J.R."/>
            <person name="Kijpornyongpan T."/>
            <person name="Phillips-Mora W."/>
        </authorList>
    </citation>
    <scope>NUCLEOTIDE SEQUENCE [LARGE SCALE GENOMIC DNA]</scope>
    <source>
        <strain evidence="2 3">MCA 2952</strain>
    </source>
</reference>
<proteinExistence type="predicted"/>
<feature type="region of interest" description="Disordered" evidence="1">
    <location>
        <begin position="298"/>
        <end position="332"/>
    </location>
</feature>
<comment type="caution">
    <text evidence="2">The sequence shown here is derived from an EMBL/GenBank/DDBJ whole genome shotgun (WGS) entry which is preliminary data.</text>
</comment>
<evidence type="ECO:0000256" key="1">
    <source>
        <dbReference type="SAM" id="MobiDB-lite"/>
    </source>
</evidence>
<dbReference type="Proteomes" id="UP000054988">
    <property type="component" value="Unassembled WGS sequence"/>
</dbReference>
<feature type="region of interest" description="Disordered" evidence="1">
    <location>
        <begin position="146"/>
        <end position="172"/>
    </location>
</feature>
<sequence length="422" mass="46511">MASSPSPLHPTSVSVLLQYIAPPSQLTDPLPNHLISQSLLQRHFFLDLRDPSTDPASYLSWPSEDQQKIFSILESLPTPIDHHSSISSIRYSGDEESAFAHAEITTTGPKQDTSDGIRLIFQWDDRDSSWRYHNVALMPFPTHSFDSPSSLPLVQKQTNPDNSTSMPAEHGGSPLITVDSHHNDEDSYWDAYGGEDDERLNAGLSRSNSTDPTSEDAYWAQYSSVHGSADSARPSPPPTAKRKLGHFVDSAETETDYLHDQNDFYGREQETMIMNGQHTEEMTGGNVLEIPYQSFNIKRPYDRQSPPSPHDLSERLRALSESSPSESTDHHDIDSFEGLKEAVEPPIESDSGMLFAPTHVNGRDHLSNGIADSANGGMKSGSDAALREAIRGTYLLWKLSASGVNADKGMFLDVVKTAISDC</sequence>